<evidence type="ECO:0000313" key="2">
    <source>
        <dbReference type="Proteomes" id="UP000243799"/>
    </source>
</evidence>
<accession>A0A1I1C777</accession>
<evidence type="ECO:0000313" key="1">
    <source>
        <dbReference type="EMBL" id="SFB58474.1"/>
    </source>
</evidence>
<sequence length="76" mass="7599">MGVGSPASAIRFGRDRSTCQDITAPTVTMPSTPPIWLAICCTADTVPVSASGVAPSMVSVAAMTLIPIPNPTSAPG</sequence>
<keyword evidence="2" id="KW-1185">Reference proteome</keyword>
<proteinExistence type="predicted"/>
<organism evidence="1 2">
    <name type="scientific">Amycolatopsis marina</name>
    <dbReference type="NCBI Taxonomy" id="490629"/>
    <lineage>
        <taxon>Bacteria</taxon>
        <taxon>Bacillati</taxon>
        <taxon>Actinomycetota</taxon>
        <taxon>Actinomycetes</taxon>
        <taxon>Pseudonocardiales</taxon>
        <taxon>Pseudonocardiaceae</taxon>
        <taxon>Amycolatopsis</taxon>
    </lineage>
</organism>
<protein>
    <submittedName>
        <fullName evidence="1">Uncharacterized protein</fullName>
    </submittedName>
</protein>
<dbReference type="STRING" id="490629.SAMN05216266_12240"/>
<dbReference type="Proteomes" id="UP000243799">
    <property type="component" value="Unassembled WGS sequence"/>
</dbReference>
<reference evidence="2" key="1">
    <citation type="submission" date="2016-10" db="EMBL/GenBank/DDBJ databases">
        <authorList>
            <person name="Varghese N."/>
            <person name="Submissions S."/>
        </authorList>
    </citation>
    <scope>NUCLEOTIDE SEQUENCE [LARGE SCALE GENOMIC DNA]</scope>
    <source>
        <strain evidence="2">CGMCC 4.3568</strain>
    </source>
</reference>
<gene>
    <name evidence="1" type="ORF">SAMN05216266_12240</name>
</gene>
<name>A0A1I1C777_9PSEU</name>
<dbReference type="AlphaFoldDB" id="A0A1I1C777"/>
<dbReference type="EMBL" id="FOKG01000022">
    <property type="protein sequence ID" value="SFB58474.1"/>
    <property type="molecule type" value="Genomic_DNA"/>
</dbReference>